<proteinExistence type="predicted"/>
<feature type="region of interest" description="Disordered" evidence="1">
    <location>
        <begin position="44"/>
        <end position="70"/>
    </location>
</feature>
<evidence type="ECO:0000313" key="2">
    <source>
        <dbReference type="EMBL" id="KAG6944095.1"/>
    </source>
</evidence>
<dbReference type="AlphaFoldDB" id="A0A8J5IXB6"/>
<reference evidence="2" key="1">
    <citation type="submission" date="2021-01" db="EMBL/GenBank/DDBJ databases">
        <title>Phytophthora aleatoria, a newly-described species from Pinus radiata is distinct from Phytophthora cactorum isolates based on comparative genomics.</title>
        <authorList>
            <person name="Mcdougal R."/>
            <person name="Panda P."/>
            <person name="Williams N."/>
            <person name="Studholme D.J."/>
        </authorList>
    </citation>
    <scope>NUCLEOTIDE SEQUENCE</scope>
    <source>
        <strain evidence="2">NZFS 4037</strain>
    </source>
</reference>
<accession>A0A8J5IXB6</accession>
<dbReference type="EMBL" id="JAENGY010002474">
    <property type="protein sequence ID" value="KAG6944095.1"/>
    <property type="molecule type" value="Genomic_DNA"/>
</dbReference>
<comment type="caution">
    <text evidence="2">The sequence shown here is derived from an EMBL/GenBank/DDBJ whole genome shotgun (WGS) entry which is preliminary data.</text>
</comment>
<keyword evidence="3" id="KW-1185">Reference proteome</keyword>
<feature type="non-terminal residue" evidence="2">
    <location>
        <position position="93"/>
    </location>
</feature>
<sequence>MLVRCESCAGTWKTKSGFAKEGLGPTKRTQILFFNPISEGHLFHSRAPAPSTHSRINLPELKRGRQRGRHLQERQLTDYRVFLTFAPLPVTTL</sequence>
<protein>
    <submittedName>
        <fullName evidence="2">Uncharacterized protein</fullName>
    </submittedName>
</protein>
<evidence type="ECO:0000313" key="3">
    <source>
        <dbReference type="Proteomes" id="UP000709295"/>
    </source>
</evidence>
<organism evidence="2 3">
    <name type="scientific">Phytophthora aleatoria</name>
    <dbReference type="NCBI Taxonomy" id="2496075"/>
    <lineage>
        <taxon>Eukaryota</taxon>
        <taxon>Sar</taxon>
        <taxon>Stramenopiles</taxon>
        <taxon>Oomycota</taxon>
        <taxon>Peronosporomycetes</taxon>
        <taxon>Peronosporales</taxon>
        <taxon>Peronosporaceae</taxon>
        <taxon>Phytophthora</taxon>
    </lineage>
</organism>
<gene>
    <name evidence="2" type="ORF">JG688_00017270</name>
</gene>
<dbReference type="Proteomes" id="UP000709295">
    <property type="component" value="Unassembled WGS sequence"/>
</dbReference>
<name>A0A8J5IXB6_9STRA</name>
<evidence type="ECO:0000256" key="1">
    <source>
        <dbReference type="SAM" id="MobiDB-lite"/>
    </source>
</evidence>